<dbReference type="STRING" id="1121419.SAMN05443529_11597"/>
<evidence type="ECO:0000256" key="2">
    <source>
        <dbReference type="SAM" id="Phobius"/>
    </source>
</evidence>
<dbReference type="Proteomes" id="UP000198656">
    <property type="component" value="Unassembled WGS sequence"/>
</dbReference>
<protein>
    <recommendedName>
        <fullName evidence="5">YceG-like family protein</fullName>
    </recommendedName>
</protein>
<reference evidence="4" key="1">
    <citation type="submission" date="2016-10" db="EMBL/GenBank/DDBJ databases">
        <authorList>
            <person name="Varghese N."/>
            <person name="Submissions S."/>
        </authorList>
    </citation>
    <scope>NUCLEOTIDE SEQUENCE [LARGE SCALE GENOMIC DNA]</scope>
    <source>
        <strain evidence="4">DSM 8344</strain>
    </source>
</reference>
<keyword evidence="2" id="KW-0812">Transmembrane</keyword>
<sequence length="164" mass="18142">MKVTRSFWLGLGSGLILSAIIVVFVSPHLRLNEPSNVQTGIQSHTQSDIQSDNQSDQNSMVSSSNTEQPSDIDPPQPIKTSESTPNDSSTKPQSSAQIERDFVIPKGANAERIAELLFSEGFILDKTDFLKEARLKRVERKFQAGTFKLSVGLTVEEIINRLLK</sequence>
<feature type="compositionally biased region" description="Low complexity" evidence="1">
    <location>
        <begin position="46"/>
        <end position="65"/>
    </location>
</feature>
<feature type="region of interest" description="Disordered" evidence="1">
    <location>
        <begin position="39"/>
        <end position="100"/>
    </location>
</feature>
<gene>
    <name evidence="3" type="ORF">SAMN05443529_11597</name>
</gene>
<evidence type="ECO:0008006" key="5">
    <source>
        <dbReference type="Google" id="ProtNLM"/>
    </source>
</evidence>
<proteinExistence type="predicted"/>
<dbReference type="EMBL" id="FNCP01000015">
    <property type="protein sequence ID" value="SDH59472.1"/>
    <property type="molecule type" value="Genomic_DNA"/>
</dbReference>
<organism evidence="3 4">
    <name type="scientific">Desulfosporosinus hippei DSM 8344</name>
    <dbReference type="NCBI Taxonomy" id="1121419"/>
    <lineage>
        <taxon>Bacteria</taxon>
        <taxon>Bacillati</taxon>
        <taxon>Bacillota</taxon>
        <taxon>Clostridia</taxon>
        <taxon>Eubacteriales</taxon>
        <taxon>Desulfitobacteriaceae</taxon>
        <taxon>Desulfosporosinus</taxon>
    </lineage>
</organism>
<name>A0A1G8DPB3_9FIRM</name>
<keyword evidence="4" id="KW-1185">Reference proteome</keyword>
<dbReference type="AlphaFoldDB" id="A0A1G8DPB3"/>
<feature type="transmembrane region" description="Helical" evidence="2">
    <location>
        <begin position="6"/>
        <end position="25"/>
    </location>
</feature>
<evidence type="ECO:0000313" key="4">
    <source>
        <dbReference type="Proteomes" id="UP000198656"/>
    </source>
</evidence>
<evidence type="ECO:0000256" key="1">
    <source>
        <dbReference type="SAM" id="MobiDB-lite"/>
    </source>
</evidence>
<keyword evidence="2" id="KW-0472">Membrane</keyword>
<dbReference type="OrthoDB" id="1797976at2"/>
<accession>A0A1G8DPB3</accession>
<dbReference type="RefSeq" id="WP_092334080.1">
    <property type="nucleotide sequence ID" value="NZ_FNCP01000015.1"/>
</dbReference>
<dbReference type="Gene3D" id="3.30.1490.480">
    <property type="entry name" value="Endolytic murein transglycosylase"/>
    <property type="match status" value="1"/>
</dbReference>
<feature type="compositionally biased region" description="Polar residues" evidence="1">
    <location>
        <begin position="78"/>
        <end position="97"/>
    </location>
</feature>
<evidence type="ECO:0000313" key="3">
    <source>
        <dbReference type="EMBL" id="SDH59472.1"/>
    </source>
</evidence>
<keyword evidence="2" id="KW-1133">Transmembrane helix</keyword>